<evidence type="ECO:0000256" key="6">
    <source>
        <dbReference type="PIRSR" id="PIRSR006806-1"/>
    </source>
</evidence>
<dbReference type="GO" id="GO:0005524">
    <property type="term" value="F:ATP binding"/>
    <property type="evidence" value="ECO:0007669"/>
    <property type="project" value="UniProtKB-KW"/>
</dbReference>
<dbReference type="OrthoDB" id="2015992at2759"/>
<comment type="catalytic activity">
    <reaction evidence="4">
        <text>(6S)-5-formyl-5,6,7,8-tetrahydrofolate + ATP = (6R)-5,10-methenyltetrahydrofolate + ADP + phosphate</text>
        <dbReference type="Rhea" id="RHEA:10488"/>
        <dbReference type="ChEBI" id="CHEBI:30616"/>
        <dbReference type="ChEBI" id="CHEBI:43474"/>
        <dbReference type="ChEBI" id="CHEBI:57455"/>
        <dbReference type="ChEBI" id="CHEBI:57457"/>
        <dbReference type="ChEBI" id="CHEBI:456216"/>
        <dbReference type="EC" id="6.3.3.2"/>
    </reaction>
</comment>
<keyword evidence="8" id="KW-1185">Reference proteome</keyword>
<evidence type="ECO:0000313" key="8">
    <source>
        <dbReference type="Proteomes" id="UP000193642"/>
    </source>
</evidence>
<protein>
    <recommendedName>
        <fullName evidence="5">5-formyltetrahydrofolate cyclo-ligase</fullName>
        <ecNumber evidence="5">6.3.3.2</ecNumber>
    </recommendedName>
</protein>
<feature type="binding site" evidence="6">
    <location>
        <position position="55"/>
    </location>
    <ligand>
        <name>substrate</name>
    </ligand>
</feature>
<keyword evidence="2 6" id="KW-0547">Nucleotide-binding</keyword>
<name>A0A1Y2D1P5_9FUNG</name>
<evidence type="ECO:0000256" key="3">
    <source>
        <dbReference type="ARBA" id="ARBA00022840"/>
    </source>
</evidence>
<keyword evidence="3 6" id="KW-0067">ATP-binding</keyword>
<evidence type="ECO:0000256" key="5">
    <source>
        <dbReference type="ARBA" id="ARBA00038966"/>
    </source>
</evidence>
<dbReference type="GO" id="GO:0005739">
    <property type="term" value="C:mitochondrion"/>
    <property type="evidence" value="ECO:0007669"/>
    <property type="project" value="TreeGrafter"/>
</dbReference>
<sequence length="162" mass="18003">MKPALRKSIRQSLSALSQSTIETQSAQITKHVLAHPAYNAATRVSIYISKDNAPEVSTIALIRHTLSAGKQCFIPRWCVDLVIMPLLAFDTEGWRLGHGGGYYDRFLAECEKVWGNEQSGNVIRTIAIALKEQLVEGSVPRDEYDKKPDVIIVADGEFSCRN</sequence>
<dbReference type="PANTHER" id="PTHR23407:SF1">
    <property type="entry name" value="5-FORMYLTETRAHYDROFOLATE CYCLO-LIGASE"/>
    <property type="match status" value="1"/>
</dbReference>
<dbReference type="GO" id="GO:0009396">
    <property type="term" value="P:folic acid-containing compound biosynthetic process"/>
    <property type="evidence" value="ECO:0007669"/>
    <property type="project" value="TreeGrafter"/>
</dbReference>
<feature type="binding site" evidence="6">
    <location>
        <position position="48"/>
    </location>
    <ligand>
        <name>substrate</name>
    </ligand>
</feature>
<dbReference type="GO" id="GO:0030272">
    <property type="term" value="F:5-formyltetrahydrofolate cyclo-ligase activity"/>
    <property type="evidence" value="ECO:0007669"/>
    <property type="project" value="UniProtKB-EC"/>
</dbReference>
<accession>A0A1Y2D1P5</accession>
<reference evidence="7 8" key="1">
    <citation type="submission" date="2016-07" db="EMBL/GenBank/DDBJ databases">
        <title>Pervasive Adenine N6-methylation of Active Genes in Fungi.</title>
        <authorList>
            <consortium name="DOE Joint Genome Institute"/>
            <person name="Mondo S.J."/>
            <person name="Dannebaum R.O."/>
            <person name="Kuo R.C."/>
            <person name="Labutti K."/>
            <person name="Haridas S."/>
            <person name="Kuo A."/>
            <person name="Salamov A."/>
            <person name="Ahrendt S.R."/>
            <person name="Lipzen A."/>
            <person name="Sullivan W."/>
            <person name="Andreopoulos W.B."/>
            <person name="Clum A."/>
            <person name="Lindquist E."/>
            <person name="Daum C."/>
            <person name="Ramamoorthy G.K."/>
            <person name="Gryganskyi A."/>
            <person name="Culley D."/>
            <person name="Magnuson J.K."/>
            <person name="James T.Y."/>
            <person name="O'Malley M.A."/>
            <person name="Stajich J.E."/>
            <person name="Spatafora J.W."/>
            <person name="Visel A."/>
            <person name="Grigoriev I.V."/>
        </authorList>
    </citation>
    <scope>NUCLEOTIDE SEQUENCE [LARGE SCALE GENOMIC DNA]</scope>
    <source>
        <strain evidence="7 8">JEL800</strain>
    </source>
</reference>
<dbReference type="AlphaFoldDB" id="A0A1Y2D1P5"/>
<dbReference type="InterPro" id="IPR024185">
    <property type="entry name" value="FTHF_cligase-like_sf"/>
</dbReference>
<evidence type="ECO:0000256" key="4">
    <source>
        <dbReference type="ARBA" id="ARBA00036539"/>
    </source>
</evidence>
<dbReference type="EMBL" id="MCGO01000002">
    <property type="protein sequence ID" value="ORY53127.1"/>
    <property type="molecule type" value="Genomic_DNA"/>
</dbReference>
<dbReference type="PIRSF" id="PIRSF006806">
    <property type="entry name" value="FTHF_cligase"/>
    <property type="match status" value="1"/>
</dbReference>
<feature type="binding site" evidence="6">
    <location>
        <begin position="2"/>
        <end position="6"/>
    </location>
    <ligand>
        <name>ATP</name>
        <dbReference type="ChEBI" id="CHEBI:30616"/>
    </ligand>
</feature>
<gene>
    <name evidence="7" type="ORF">BCR33DRAFT_711481</name>
</gene>
<dbReference type="Pfam" id="PF01812">
    <property type="entry name" value="5-FTHF_cyc-lig"/>
    <property type="match status" value="2"/>
</dbReference>
<dbReference type="SUPFAM" id="SSF100950">
    <property type="entry name" value="NagB/RpiA/CoA transferase-like"/>
    <property type="match status" value="1"/>
</dbReference>
<evidence type="ECO:0000313" key="7">
    <source>
        <dbReference type="EMBL" id="ORY53127.1"/>
    </source>
</evidence>
<dbReference type="InterPro" id="IPR002698">
    <property type="entry name" value="FTHF_cligase"/>
</dbReference>
<evidence type="ECO:0000256" key="2">
    <source>
        <dbReference type="ARBA" id="ARBA00022741"/>
    </source>
</evidence>
<organism evidence="7 8">
    <name type="scientific">Rhizoclosmatium globosum</name>
    <dbReference type="NCBI Taxonomy" id="329046"/>
    <lineage>
        <taxon>Eukaryota</taxon>
        <taxon>Fungi</taxon>
        <taxon>Fungi incertae sedis</taxon>
        <taxon>Chytridiomycota</taxon>
        <taxon>Chytridiomycota incertae sedis</taxon>
        <taxon>Chytridiomycetes</taxon>
        <taxon>Chytridiales</taxon>
        <taxon>Chytriomycetaceae</taxon>
        <taxon>Rhizoclosmatium</taxon>
    </lineage>
</organism>
<comment type="caution">
    <text evidence="7">The sequence shown here is derived from an EMBL/GenBank/DDBJ whole genome shotgun (WGS) entry which is preliminary data.</text>
</comment>
<dbReference type="PANTHER" id="PTHR23407">
    <property type="entry name" value="ATPASE INHIBITOR/5-FORMYLTETRAHYDROFOLATE CYCLO-LIGASE"/>
    <property type="match status" value="1"/>
</dbReference>
<dbReference type="InterPro" id="IPR037171">
    <property type="entry name" value="NagB/RpiA_transferase-like"/>
</dbReference>
<dbReference type="Proteomes" id="UP000193642">
    <property type="component" value="Unassembled WGS sequence"/>
</dbReference>
<proteinExistence type="inferred from homology"/>
<comment type="similarity">
    <text evidence="1">Belongs to the 5-formyltetrahydrofolate cyclo-ligase family.</text>
</comment>
<dbReference type="EC" id="6.3.3.2" evidence="5"/>
<dbReference type="GO" id="GO:0016740">
    <property type="term" value="F:transferase activity"/>
    <property type="evidence" value="ECO:0007669"/>
    <property type="project" value="UniProtKB-KW"/>
</dbReference>
<dbReference type="STRING" id="329046.A0A1Y2D1P5"/>
<keyword evidence="7" id="KW-0808">Transferase</keyword>
<dbReference type="Gene3D" id="3.40.50.10420">
    <property type="entry name" value="NagB/RpiA/CoA transferase-like"/>
    <property type="match status" value="2"/>
</dbReference>
<feature type="binding site" evidence="6">
    <location>
        <begin position="95"/>
        <end position="103"/>
    </location>
    <ligand>
        <name>ATP</name>
        <dbReference type="ChEBI" id="CHEBI:30616"/>
    </ligand>
</feature>
<evidence type="ECO:0000256" key="1">
    <source>
        <dbReference type="ARBA" id="ARBA00010638"/>
    </source>
</evidence>
<dbReference type="GO" id="GO:0035999">
    <property type="term" value="P:tetrahydrofolate interconversion"/>
    <property type="evidence" value="ECO:0007669"/>
    <property type="project" value="TreeGrafter"/>
</dbReference>